<feature type="transmembrane region" description="Helical" evidence="1">
    <location>
        <begin position="75"/>
        <end position="96"/>
    </location>
</feature>
<keyword evidence="4" id="KW-1185">Reference proteome</keyword>
<proteinExistence type="predicted"/>
<protein>
    <submittedName>
        <fullName evidence="3">DUF4126 domain-containing protein</fullName>
    </submittedName>
</protein>
<evidence type="ECO:0000259" key="2">
    <source>
        <dbReference type="Pfam" id="PF13548"/>
    </source>
</evidence>
<gene>
    <name evidence="3" type="ORF">P7079_06015</name>
</gene>
<evidence type="ECO:0000256" key="1">
    <source>
        <dbReference type="SAM" id="Phobius"/>
    </source>
</evidence>
<feature type="transmembrane region" description="Helical" evidence="1">
    <location>
        <begin position="42"/>
        <end position="63"/>
    </location>
</feature>
<feature type="domain" description="DUF4126" evidence="2">
    <location>
        <begin position="6"/>
        <end position="183"/>
    </location>
</feature>
<feature type="transmembrane region" description="Helical" evidence="1">
    <location>
        <begin position="161"/>
        <end position="187"/>
    </location>
</feature>
<dbReference type="RefSeq" id="WP_278012377.1">
    <property type="nucleotide sequence ID" value="NZ_CP121208.1"/>
</dbReference>
<keyword evidence="1" id="KW-0812">Transmembrane</keyword>
<accession>A0ABY8G108</accession>
<feature type="transmembrane region" description="Helical" evidence="1">
    <location>
        <begin position="108"/>
        <end position="126"/>
    </location>
</feature>
<organism evidence="3 4">
    <name type="scientific">Arcanobacterium canis</name>
    <dbReference type="NCBI Taxonomy" id="999183"/>
    <lineage>
        <taxon>Bacteria</taxon>
        <taxon>Bacillati</taxon>
        <taxon>Actinomycetota</taxon>
        <taxon>Actinomycetes</taxon>
        <taxon>Actinomycetales</taxon>
        <taxon>Actinomycetaceae</taxon>
        <taxon>Arcanobacterium</taxon>
    </lineage>
</organism>
<feature type="transmembrane region" description="Helical" evidence="1">
    <location>
        <begin position="133"/>
        <end position="149"/>
    </location>
</feature>
<dbReference type="Pfam" id="PF13548">
    <property type="entry name" value="DUF4126"/>
    <property type="match status" value="1"/>
</dbReference>
<dbReference type="Proteomes" id="UP001215216">
    <property type="component" value="Chromosome"/>
</dbReference>
<dbReference type="InterPro" id="IPR025196">
    <property type="entry name" value="DUF4126"/>
</dbReference>
<keyword evidence="1" id="KW-1133">Transmembrane helix</keyword>
<dbReference type="EMBL" id="CP121208">
    <property type="protein sequence ID" value="WFM82951.1"/>
    <property type="molecule type" value="Genomic_DNA"/>
</dbReference>
<evidence type="ECO:0000313" key="3">
    <source>
        <dbReference type="EMBL" id="WFM82951.1"/>
    </source>
</evidence>
<evidence type="ECO:0000313" key="4">
    <source>
        <dbReference type="Proteomes" id="UP001215216"/>
    </source>
</evidence>
<keyword evidence="1" id="KW-0472">Membrane</keyword>
<reference evidence="3 4" key="1">
    <citation type="submission" date="2023-03" db="EMBL/GenBank/DDBJ databases">
        <title>Complete genome of Arcanobacterium canis strain DSM 25104 isolated in 2010 from a canine otitis externa in Germany.</title>
        <authorList>
            <person name="Borowiak M."/>
            <person name="Kreitlow A."/>
            <person name="Malorny B."/>
            <person name="Laemmler C."/>
            <person name="Prenger-Berninghoff E."/>
            <person name="Ploetz M."/>
            <person name="Abdulmawjood A."/>
        </authorList>
    </citation>
    <scope>NUCLEOTIDE SEQUENCE [LARGE SCALE GENOMIC DNA]</scope>
    <source>
        <strain evidence="3 4">DSM 25104</strain>
    </source>
</reference>
<sequence length="211" mass="22082">MLAAITGAALAAAAGLNAYIPYLFVAVLARFTDAITLPASLGWISSWWSISLATLLLICEITLDKIPAVDTINDAVASFIRPSTGGLIFAATTAAANFENSSTLFTQHPWIGVLLGVIFAGITHSGKMTARPVINAGSFGVGAPVVSMAEDTTSAALSLTAVFFPIVALVIVIALFALILWVTFTLVRTSRTLASRRRTALRATSKGDAKR</sequence>
<name>A0ABY8G108_9ACTO</name>